<name>A0A834G295_RHOSS</name>
<evidence type="ECO:0000313" key="7">
    <source>
        <dbReference type="EMBL" id="KAF7123103.1"/>
    </source>
</evidence>
<dbReference type="EMBL" id="WJXA01000012">
    <property type="protein sequence ID" value="KAF7123103.1"/>
    <property type="molecule type" value="Genomic_DNA"/>
</dbReference>
<dbReference type="GO" id="GO:0003677">
    <property type="term" value="F:DNA binding"/>
    <property type="evidence" value="ECO:0007669"/>
    <property type="project" value="UniProtKB-KW"/>
</dbReference>
<dbReference type="Proteomes" id="UP000626092">
    <property type="component" value="Unassembled WGS sequence"/>
</dbReference>
<organism evidence="7 8">
    <name type="scientific">Rhododendron simsii</name>
    <name type="common">Sims's rhododendron</name>
    <dbReference type="NCBI Taxonomy" id="118357"/>
    <lineage>
        <taxon>Eukaryota</taxon>
        <taxon>Viridiplantae</taxon>
        <taxon>Streptophyta</taxon>
        <taxon>Embryophyta</taxon>
        <taxon>Tracheophyta</taxon>
        <taxon>Spermatophyta</taxon>
        <taxon>Magnoliopsida</taxon>
        <taxon>eudicotyledons</taxon>
        <taxon>Gunneridae</taxon>
        <taxon>Pentapetalae</taxon>
        <taxon>asterids</taxon>
        <taxon>Ericales</taxon>
        <taxon>Ericaceae</taxon>
        <taxon>Ericoideae</taxon>
        <taxon>Rhodoreae</taxon>
        <taxon>Rhododendron</taxon>
    </lineage>
</organism>
<dbReference type="SUPFAM" id="SSF55455">
    <property type="entry name" value="SRF-like"/>
    <property type="match status" value="1"/>
</dbReference>
<dbReference type="GO" id="GO:0005634">
    <property type="term" value="C:nucleus"/>
    <property type="evidence" value="ECO:0007669"/>
    <property type="project" value="UniProtKB-SubCell"/>
</dbReference>
<proteinExistence type="predicted"/>
<gene>
    <name evidence="7" type="ORF">RHSIM_Rhsim12G0075900</name>
</gene>
<keyword evidence="8" id="KW-1185">Reference proteome</keyword>
<sequence length="209" mass="22732">MDKTPKAILDPLPEDVGVLVFLAFPALKRIEDKNRRQVSSSKRRSGLMKKASELSVLCDVATSSSPAAAASTSSAAASEDPTNIEDGKVDVSFRVVKHKQASKSDEKRYHSQNKVVNGKTSLIILSTGNASRRVACLNKYYGVLYLNECIIDKRKLPATNCTPYNPIGVDLLVSTRKVNQSPRASSCQRRWDTAGTLNSVAYLSCPIVS</sequence>
<comment type="caution">
    <text evidence="7">The sequence shown here is derived from an EMBL/GenBank/DDBJ whole genome shotgun (WGS) entry which is preliminary data.</text>
</comment>
<dbReference type="AlphaFoldDB" id="A0A834G295"/>
<dbReference type="Pfam" id="PF00319">
    <property type="entry name" value="SRF-TF"/>
    <property type="match status" value="1"/>
</dbReference>
<protein>
    <recommendedName>
        <fullName evidence="6">MADS-box domain-containing protein</fullName>
    </recommendedName>
</protein>
<dbReference type="InterPro" id="IPR050142">
    <property type="entry name" value="MADS-box/MEF2_TF"/>
</dbReference>
<evidence type="ECO:0000313" key="8">
    <source>
        <dbReference type="Proteomes" id="UP000626092"/>
    </source>
</evidence>
<keyword evidence="4" id="KW-0804">Transcription</keyword>
<dbReference type="InterPro" id="IPR002100">
    <property type="entry name" value="TF_MADSbox"/>
</dbReference>
<keyword evidence="3" id="KW-0238">DNA-binding</keyword>
<dbReference type="SMART" id="SM00432">
    <property type="entry name" value="MADS"/>
    <property type="match status" value="1"/>
</dbReference>
<dbReference type="PRINTS" id="PR00404">
    <property type="entry name" value="MADSDOMAIN"/>
</dbReference>
<keyword evidence="2" id="KW-0805">Transcription regulation</keyword>
<dbReference type="PANTHER" id="PTHR48019">
    <property type="entry name" value="SERUM RESPONSE FACTOR HOMOLOG"/>
    <property type="match status" value="1"/>
</dbReference>
<reference evidence="7" key="1">
    <citation type="submission" date="2019-11" db="EMBL/GenBank/DDBJ databases">
        <authorList>
            <person name="Liu Y."/>
            <person name="Hou J."/>
            <person name="Li T.-Q."/>
            <person name="Guan C.-H."/>
            <person name="Wu X."/>
            <person name="Wu H.-Z."/>
            <person name="Ling F."/>
            <person name="Zhang R."/>
            <person name="Shi X.-G."/>
            <person name="Ren J.-P."/>
            <person name="Chen E.-F."/>
            <person name="Sun J.-M."/>
        </authorList>
    </citation>
    <scope>NUCLEOTIDE SEQUENCE</scope>
    <source>
        <strain evidence="7">Adult_tree_wgs_1</strain>
        <tissue evidence="7">Leaves</tissue>
    </source>
</reference>
<accession>A0A834G295</accession>
<evidence type="ECO:0000256" key="3">
    <source>
        <dbReference type="ARBA" id="ARBA00023125"/>
    </source>
</evidence>
<feature type="domain" description="MADS-box" evidence="6">
    <location>
        <begin position="27"/>
        <end position="60"/>
    </location>
</feature>
<dbReference type="Gene3D" id="3.40.1810.10">
    <property type="entry name" value="Transcription factor, MADS-box"/>
    <property type="match status" value="1"/>
</dbReference>
<dbReference type="GO" id="GO:0046983">
    <property type="term" value="F:protein dimerization activity"/>
    <property type="evidence" value="ECO:0007669"/>
    <property type="project" value="InterPro"/>
</dbReference>
<evidence type="ECO:0000256" key="5">
    <source>
        <dbReference type="ARBA" id="ARBA00023242"/>
    </source>
</evidence>
<evidence type="ECO:0000256" key="4">
    <source>
        <dbReference type="ARBA" id="ARBA00023163"/>
    </source>
</evidence>
<keyword evidence="5" id="KW-0539">Nucleus</keyword>
<evidence type="ECO:0000256" key="2">
    <source>
        <dbReference type="ARBA" id="ARBA00023015"/>
    </source>
</evidence>
<dbReference type="PROSITE" id="PS50066">
    <property type="entry name" value="MADS_BOX_2"/>
    <property type="match status" value="1"/>
</dbReference>
<evidence type="ECO:0000256" key="1">
    <source>
        <dbReference type="ARBA" id="ARBA00004123"/>
    </source>
</evidence>
<comment type="subcellular location">
    <subcellularLocation>
        <location evidence="1">Nucleus</location>
    </subcellularLocation>
</comment>
<dbReference type="InterPro" id="IPR036879">
    <property type="entry name" value="TF_MADSbox_sf"/>
</dbReference>
<evidence type="ECO:0000259" key="6">
    <source>
        <dbReference type="PROSITE" id="PS50066"/>
    </source>
</evidence>